<proteinExistence type="predicted"/>
<feature type="transmembrane region" description="Helical" evidence="2">
    <location>
        <begin position="6"/>
        <end position="23"/>
    </location>
</feature>
<reference evidence="3 4" key="1">
    <citation type="journal article" date="2016" name="Int. J. Syst. Evol. Microbiol.">
        <title>Pyruvatibacter mobilis gen. nov., sp. nov., a marine bacterium from the culture broth of Picochlorum sp. 122.</title>
        <authorList>
            <person name="Wang G."/>
            <person name="Tang M."/>
            <person name="Wu H."/>
            <person name="Dai S."/>
            <person name="Li T."/>
            <person name="Chen C."/>
            <person name="He H."/>
            <person name="Fan J."/>
            <person name="Xiang W."/>
            <person name="Li X."/>
        </authorList>
    </citation>
    <scope>NUCLEOTIDE SEQUENCE [LARGE SCALE GENOMIC DNA]</scope>
    <source>
        <strain evidence="3 4">GYP-11</strain>
    </source>
</reference>
<feature type="transmembrane region" description="Helical" evidence="2">
    <location>
        <begin position="30"/>
        <end position="47"/>
    </location>
</feature>
<dbReference type="EMBL" id="WXYQ01000004">
    <property type="protein sequence ID" value="NBG95134.1"/>
    <property type="molecule type" value="Genomic_DNA"/>
</dbReference>
<dbReference type="RefSeq" id="WP_160587133.1">
    <property type="nucleotide sequence ID" value="NZ_BMHN01000001.1"/>
</dbReference>
<keyword evidence="2" id="KW-1133">Transmembrane helix</keyword>
<evidence type="ECO:0000256" key="2">
    <source>
        <dbReference type="SAM" id="Phobius"/>
    </source>
</evidence>
<accession>A0A845Q9H9</accession>
<dbReference type="Proteomes" id="UP000470384">
    <property type="component" value="Unassembled WGS sequence"/>
</dbReference>
<feature type="transmembrane region" description="Helical" evidence="2">
    <location>
        <begin position="77"/>
        <end position="101"/>
    </location>
</feature>
<evidence type="ECO:0000313" key="3">
    <source>
        <dbReference type="EMBL" id="NBG95134.1"/>
    </source>
</evidence>
<gene>
    <name evidence="3" type="ORF">GTQ45_05255</name>
</gene>
<dbReference type="PANTHER" id="PTHR35335:SF1">
    <property type="entry name" value="UPF0716 PROTEIN FXSA"/>
    <property type="match status" value="1"/>
</dbReference>
<dbReference type="InterPro" id="IPR007313">
    <property type="entry name" value="FxsA"/>
</dbReference>
<dbReference type="OrthoDB" id="9792788at2"/>
<dbReference type="GO" id="GO:0016020">
    <property type="term" value="C:membrane"/>
    <property type="evidence" value="ECO:0007669"/>
    <property type="project" value="InterPro"/>
</dbReference>
<sequence length="199" mass="20973">MFFYLLLVFIGIPLIEIALFIQVGGAIGTAATIAIVIGTAFLGAWMLRAQGISTAQRAQASLQRGEIPVEQAFDGMFLVFAGGLLLTPGFLTDAIGFSLFIPQVRAFLRQRVTAMAARRGSSFRVYGTSGMGGTGFADEDAMWQRRGPQRPANDSSSAGPGRHRGPSGKGGNGSPPVIDGDAVDIGEDGPPRDDSPWRS</sequence>
<keyword evidence="4" id="KW-1185">Reference proteome</keyword>
<dbReference type="Pfam" id="PF04186">
    <property type="entry name" value="FxsA"/>
    <property type="match status" value="1"/>
</dbReference>
<dbReference type="PANTHER" id="PTHR35335">
    <property type="entry name" value="UPF0716 PROTEIN FXSA"/>
    <property type="match status" value="1"/>
</dbReference>
<evidence type="ECO:0000313" key="4">
    <source>
        <dbReference type="Proteomes" id="UP000470384"/>
    </source>
</evidence>
<dbReference type="GeneID" id="300656049"/>
<feature type="compositionally biased region" description="Basic and acidic residues" evidence="1">
    <location>
        <begin position="189"/>
        <end position="199"/>
    </location>
</feature>
<comment type="caution">
    <text evidence="3">The sequence shown here is derived from an EMBL/GenBank/DDBJ whole genome shotgun (WGS) entry which is preliminary data.</text>
</comment>
<organism evidence="3 4">
    <name type="scientific">Pyruvatibacter mobilis</name>
    <dbReference type="NCBI Taxonomy" id="1712261"/>
    <lineage>
        <taxon>Bacteria</taxon>
        <taxon>Pseudomonadati</taxon>
        <taxon>Pseudomonadota</taxon>
        <taxon>Alphaproteobacteria</taxon>
        <taxon>Hyphomicrobiales</taxon>
        <taxon>Parvibaculaceae</taxon>
        <taxon>Pyruvatibacter</taxon>
    </lineage>
</organism>
<keyword evidence="2" id="KW-0812">Transmembrane</keyword>
<protein>
    <submittedName>
        <fullName evidence="3">FxsA family protein</fullName>
    </submittedName>
</protein>
<name>A0A845Q9H9_9HYPH</name>
<keyword evidence="2" id="KW-0472">Membrane</keyword>
<dbReference type="AlphaFoldDB" id="A0A845Q9H9"/>
<dbReference type="NCBIfam" id="NF008528">
    <property type="entry name" value="PRK11463.1-2"/>
    <property type="match status" value="1"/>
</dbReference>
<evidence type="ECO:0000256" key="1">
    <source>
        <dbReference type="SAM" id="MobiDB-lite"/>
    </source>
</evidence>
<feature type="region of interest" description="Disordered" evidence="1">
    <location>
        <begin position="145"/>
        <end position="199"/>
    </location>
</feature>